<keyword evidence="2" id="KW-1185">Reference proteome</keyword>
<proteinExistence type="predicted"/>
<sequence>MDTIPCLRATTRPPASENETTLPITAGQGTTRKFFTTHLHLLCSQSLYFRTDIIGTIFFADPLPLSHLYGPTFQLFHNWLYNNEMIAEQKTGLAVQDLYVLQIFC</sequence>
<dbReference type="Proteomes" id="UP000800038">
    <property type="component" value="Unassembled WGS sequence"/>
</dbReference>
<gene>
    <name evidence="1" type="ORF">EJ02DRAFT_420186</name>
</gene>
<evidence type="ECO:0008006" key="3">
    <source>
        <dbReference type="Google" id="ProtNLM"/>
    </source>
</evidence>
<reference evidence="1" key="1">
    <citation type="journal article" date="2020" name="Stud. Mycol.">
        <title>101 Dothideomycetes genomes: a test case for predicting lifestyles and emergence of pathogens.</title>
        <authorList>
            <person name="Haridas S."/>
            <person name="Albert R."/>
            <person name="Binder M."/>
            <person name="Bloem J."/>
            <person name="Labutti K."/>
            <person name="Salamov A."/>
            <person name="Andreopoulos B."/>
            <person name="Baker S."/>
            <person name="Barry K."/>
            <person name="Bills G."/>
            <person name="Bluhm B."/>
            <person name="Cannon C."/>
            <person name="Castanera R."/>
            <person name="Culley D."/>
            <person name="Daum C."/>
            <person name="Ezra D."/>
            <person name="Gonzalez J."/>
            <person name="Henrissat B."/>
            <person name="Kuo A."/>
            <person name="Liang C."/>
            <person name="Lipzen A."/>
            <person name="Lutzoni F."/>
            <person name="Magnuson J."/>
            <person name="Mondo S."/>
            <person name="Nolan M."/>
            <person name="Ohm R."/>
            <person name="Pangilinan J."/>
            <person name="Park H.-J."/>
            <person name="Ramirez L."/>
            <person name="Alfaro M."/>
            <person name="Sun H."/>
            <person name="Tritt A."/>
            <person name="Yoshinaga Y."/>
            <person name="Zwiers L.-H."/>
            <person name="Turgeon B."/>
            <person name="Goodwin S."/>
            <person name="Spatafora J."/>
            <person name="Crous P."/>
            <person name="Grigoriev I."/>
        </authorList>
    </citation>
    <scope>NUCLEOTIDE SEQUENCE</scope>
    <source>
        <strain evidence="1">CBS 161.51</strain>
    </source>
</reference>
<name>A0A6A5SY45_9PLEO</name>
<dbReference type="AlphaFoldDB" id="A0A6A5SY45"/>
<protein>
    <recommendedName>
        <fullName evidence="3">BTB domain-containing protein</fullName>
    </recommendedName>
</protein>
<dbReference type="EMBL" id="ML976015">
    <property type="protein sequence ID" value="KAF1944622.1"/>
    <property type="molecule type" value="Genomic_DNA"/>
</dbReference>
<evidence type="ECO:0000313" key="1">
    <source>
        <dbReference type="EMBL" id="KAF1944622.1"/>
    </source>
</evidence>
<evidence type="ECO:0000313" key="2">
    <source>
        <dbReference type="Proteomes" id="UP000800038"/>
    </source>
</evidence>
<accession>A0A6A5SY45</accession>
<organism evidence="1 2">
    <name type="scientific">Clathrospora elynae</name>
    <dbReference type="NCBI Taxonomy" id="706981"/>
    <lineage>
        <taxon>Eukaryota</taxon>
        <taxon>Fungi</taxon>
        <taxon>Dikarya</taxon>
        <taxon>Ascomycota</taxon>
        <taxon>Pezizomycotina</taxon>
        <taxon>Dothideomycetes</taxon>
        <taxon>Pleosporomycetidae</taxon>
        <taxon>Pleosporales</taxon>
        <taxon>Diademaceae</taxon>
        <taxon>Clathrospora</taxon>
    </lineage>
</organism>